<organism evidence="2 3">
    <name type="scientific">Caldalkalibacillus horti</name>
    <dbReference type="NCBI Taxonomy" id="77523"/>
    <lineage>
        <taxon>Bacteria</taxon>
        <taxon>Bacillati</taxon>
        <taxon>Bacillota</taxon>
        <taxon>Bacilli</taxon>
        <taxon>Bacillales</taxon>
        <taxon>Bacillaceae</taxon>
        <taxon>Caldalkalibacillus</taxon>
    </lineage>
</organism>
<accession>A0ABT9VV94</accession>
<evidence type="ECO:0000313" key="3">
    <source>
        <dbReference type="Proteomes" id="UP001235840"/>
    </source>
</evidence>
<evidence type="ECO:0000256" key="1">
    <source>
        <dbReference type="SAM" id="Phobius"/>
    </source>
</evidence>
<feature type="transmembrane region" description="Helical" evidence="1">
    <location>
        <begin position="146"/>
        <end position="169"/>
    </location>
</feature>
<name>A0ABT9VV94_9BACI</name>
<comment type="caution">
    <text evidence="2">The sequence shown here is derived from an EMBL/GenBank/DDBJ whole genome shotgun (WGS) entry which is preliminary data.</text>
</comment>
<feature type="transmembrane region" description="Helical" evidence="1">
    <location>
        <begin position="101"/>
        <end position="126"/>
    </location>
</feature>
<dbReference type="EMBL" id="JAUSTY010000002">
    <property type="protein sequence ID" value="MDQ0164550.1"/>
    <property type="molecule type" value="Genomic_DNA"/>
</dbReference>
<keyword evidence="1" id="KW-0472">Membrane</keyword>
<protein>
    <submittedName>
        <fullName evidence="2">Membrane protein</fullName>
    </submittedName>
</protein>
<dbReference type="Proteomes" id="UP001235840">
    <property type="component" value="Unassembled WGS sequence"/>
</dbReference>
<evidence type="ECO:0000313" key="2">
    <source>
        <dbReference type="EMBL" id="MDQ0164550.1"/>
    </source>
</evidence>
<gene>
    <name evidence="2" type="ORF">J2S11_000450</name>
</gene>
<sequence length="179" mass="20994">MTNKLSTLEHKYMEQVVAILRENGGSRRLEAEVKLQLEEHIEDCREAGEDFQQSLGSPEDVAFEYLQVSQNTMDQVNFKGQEKNKIQNNEHRFQWGFKKSILAAIILFVFYTTSQSIATMFFTSTFVHPPNDFSFNLWFRISEMPWYNMLLVFSSACIAALITFLIFYVHYKFTSKQEL</sequence>
<reference evidence="2 3" key="1">
    <citation type="submission" date="2023-07" db="EMBL/GenBank/DDBJ databases">
        <title>Genomic Encyclopedia of Type Strains, Phase IV (KMG-IV): sequencing the most valuable type-strain genomes for metagenomic binning, comparative biology and taxonomic classification.</title>
        <authorList>
            <person name="Goeker M."/>
        </authorList>
    </citation>
    <scope>NUCLEOTIDE SEQUENCE [LARGE SCALE GENOMIC DNA]</scope>
    <source>
        <strain evidence="2 3">DSM 12751</strain>
    </source>
</reference>
<dbReference type="RefSeq" id="WP_307390320.1">
    <property type="nucleotide sequence ID" value="NZ_BAAADK010000018.1"/>
</dbReference>
<keyword evidence="3" id="KW-1185">Reference proteome</keyword>
<keyword evidence="1" id="KW-0812">Transmembrane</keyword>
<keyword evidence="1" id="KW-1133">Transmembrane helix</keyword>
<proteinExistence type="predicted"/>